<organism evidence="1">
    <name type="scientific">Cacopsylla melanoneura</name>
    <dbReference type="NCBI Taxonomy" id="428564"/>
    <lineage>
        <taxon>Eukaryota</taxon>
        <taxon>Metazoa</taxon>
        <taxon>Ecdysozoa</taxon>
        <taxon>Arthropoda</taxon>
        <taxon>Hexapoda</taxon>
        <taxon>Insecta</taxon>
        <taxon>Pterygota</taxon>
        <taxon>Neoptera</taxon>
        <taxon>Paraneoptera</taxon>
        <taxon>Hemiptera</taxon>
        <taxon>Sternorrhyncha</taxon>
        <taxon>Psylloidea</taxon>
        <taxon>Psyllidae</taxon>
        <taxon>Psyllinae</taxon>
        <taxon>Cacopsylla</taxon>
    </lineage>
</organism>
<dbReference type="EMBL" id="HBUF01181248">
    <property type="protein sequence ID" value="CAG6655376.1"/>
    <property type="molecule type" value="Transcribed_RNA"/>
</dbReference>
<accession>A0A8D8RUT5</accession>
<sequence>MVSMKLTKNDFPKCPIANPLFPLFQASTQFNPQYLGHQQMSPETEDLFSSNVEVVYVSAGNMSTQTAPETSNLLREEEQQQQHLLILCGAVESASQFLIHPGETLKSPCT</sequence>
<reference evidence="1" key="1">
    <citation type="submission" date="2021-05" db="EMBL/GenBank/DDBJ databases">
        <authorList>
            <person name="Alioto T."/>
            <person name="Alioto T."/>
            <person name="Gomez Garrido J."/>
        </authorList>
    </citation>
    <scope>NUCLEOTIDE SEQUENCE</scope>
</reference>
<proteinExistence type="predicted"/>
<protein>
    <submittedName>
        <fullName evidence="1">Uncharacterized protein</fullName>
    </submittedName>
</protein>
<dbReference type="AlphaFoldDB" id="A0A8D8RUT5"/>
<name>A0A8D8RUT5_9HEMI</name>
<evidence type="ECO:0000313" key="1">
    <source>
        <dbReference type="EMBL" id="CAG6655376.1"/>
    </source>
</evidence>